<keyword evidence="16" id="KW-1185">Reference proteome</keyword>
<keyword evidence="5 15" id="KW-0067">ATP-binding</keyword>
<dbReference type="InterPro" id="IPR017871">
    <property type="entry name" value="ABC_transporter-like_CS"/>
</dbReference>
<evidence type="ECO:0000256" key="7">
    <source>
        <dbReference type="ARBA" id="ARBA00023136"/>
    </source>
</evidence>
<dbReference type="SUPFAM" id="SSF90123">
    <property type="entry name" value="ABC transporter transmembrane region"/>
    <property type="match status" value="1"/>
</dbReference>
<evidence type="ECO:0000256" key="2">
    <source>
        <dbReference type="ARBA" id="ARBA00022448"/>
    </source>
</evidence>
<dbReference type="RefSeq" id="WP_221187285.1">
    <property type="nucleotide sequence ID" value="NZ_CBCSFZ010000014.1"/>
</dbReference>
<evidence type="ECO:0000256" key="10">
    <source>
        <dbReference type="ARBA" id="ARBA00071747"/>
    </source>
</evidence>
<reference evidence="15 16" key="1">
    <citation type="submission" date="2020-08" db="EMBL/GenBank/DDBJ databases">
        <title>Sequencing the genomes of 1000 actinobacteria strains.</title>
        <authorList>
            <person name="Klenk H.-P."/>
        </authorList>
    </citation>
    <scope>NUCLEOTIDE SEQUENCE [LARGE SCALE GENOMIC DNA]</scope>
    <source>
        <strain evidence="15 16">DSM 23040</strain>
    </source>
</reference>
<feature type="region of interest" description="Disordered" evidence="11">
    <location>
        <begin position="1"/>
        <end position="20"/>
    </location>
</feature>
<feature type="transmembrane region" description="Helical" evidence="12">
    <location>
        <begin position="116"/>
        <end position="147"/>
    </location>
</feature>
<protein>
    <recommendedName>
        <fullName evidence="10">Fatty acid ABC transporter ATP-binding/permease protein</fullName>
    </recommendedName>
</protein>
<dbReference type="CDD" id="cd03254">
    <property type="entry name" value="ABCC_Glucan_exporter_like"/>
    <property type="match status" value="1"/>
</dbReference>
<evidence type="ECO:0000256" key="4">
    <source>
        <dbReference type="ARBA" id="ARBA00022741"/>
    </source>
</evidence>
<feature type="transmembrane region" description="Helical" evidence="12">
    <location>
        <begin position="299"/>
        <end position="325"/>
    </location>
</feature>
<keyword evidence="4" id="KW-0547">Nucleotide-binding</keyword>
<evidence type="ECO:0000259" key="14">
    <source>
        <dbReference type="PROSITE" id="PS50929"/>
    </source>
</evidence>
<dbReference type="PROSITE" id="PS50929">
    <property type="entry name" value="ABC_TM1F"/>
    <property type="match status" value="1"/>
</dbReference>
<dbReference type="PANTHER" id="PTHR43394">
    <property type="entry name" value="ATP-DEPENDENT PERMEASE MDL1, MITOCHONDRIAL"/>
    <property type="match status" value="1"/>
</dbReference>
<comment type="function">
    <text evidence="8">ABC transporter involved in fatty acid import. Transmembrane domains (TMD) form a pore in the membrane and the ATP-binding domain (NBD) is responsible for energy generation.</text>
</comment>
<dbReference type="GO" id="GO:0005886">
    <property type="term" value="C:plasma membrane"/>
    <property type="evidence" value="ECO:0007669"/>
    <property type="project" value="UniProtKB-SubCell"/>
</dbReference>
<dbReference type="Gene3D" id="1.20.1560.10">
    <property type="entry name" value="ABC transporter type 1, transmembrane domain"/>
    <property type="match status" value="1"/>
</dbReference>
<keyword evidence="6 12" id="KW-1133">Transmembrane helix</keyword>
<keyword evidence="3 12" id="KW-0812">Transmembrane</keyword>
<comment type="subcellular location">
    <subcellularLocation>
        <location evidence="1">Cell membrane</location>
        <topology evidence="1">Multi-pass membrane protein</topology>
    </subcellularLocation>
</comment>
<evidence type="ECO:0000256" key="8">
    <source>
        <dbReference type="ARBA" id="ARBA00055053"/>
    </source>
</evidence>
<dbReference type="Gene3D" id="3.40.50.300">
    <property type="entry name" value="P-loop containing nucleotide triphosphate hydrolases"/>
    <property type="match status" value="1"/>
</dbReference>
<dbReference type="FunFam" id="3.40.50.300:FF:000287">
    <property type="entry name" value="Multidrug ABC transporter ATP-binding protein"/>
    <property type="match status" value="1"/>
</dbReference>
<evidence type="ECO:0000313" key="16">
    <source>
        <dbReference type="Proteomes" id="UP000568050"/>
    </source>
</evidence>
<evidence type="ECO:0000256" key="5">
    <source>
        <dbReference type="ARBA" id="ARBA00022840"/>
    </source>
</evidence>
<dbReference type="PROSITE" id="PS00211">
    <property type="entry name" value="ABC_TRANSPORTER_1"/>
    <property type="match status" value="1"/>
</dbReference>
<dbReference type="SMART" id="SM00382">
    <property type="entry name" value="AAA"/>
    <property type="match status" value="1"/>
</dbReference>
<keyword evidence="7 12" id="KW-0472">Membrane</keyword>
<dbReference type="Pfam" id="PF00005">
    <property type="entry name" value="ABC_tran"/>
    <property type="match status" value="1"/>
</dbReference>
<evidence type="ECO:0000313" key="15">
    <source>
        <dbReference type="EMBL" id="MBB3023330.1"/>
    </source>
</evidence>
<evidence type="ECO:0000256" key="9">
    <source>
        <dbReference type="ARBA" id="ARBA00061644"/>
    </source>
</evidence>
<sequence>MSADEKDTTRGLRPGQKSKNFLPSAKRLLGQMRSERPMLIAAIITAVASVALAVVGPKILGRATDIIFSGVISKHLPPGTTKQQVIEQARAAGNEKFADMLGGMELNPGHGIDFSVLWAVLGLVTALYAVSAVLNWLQGILLVRVALRVVKRLRRQTEEKIHSLPLSYFDRTSRGDVLSRVTNDIDNIQQTLIQTIGGIVTSLLTVIGTIAMMLWISPLLTLIAMIVIPLAGVITAVVGKRAQKLFAEQWDATGKVNGEVEEAFSGHDVVSVFGREKQIADEFERENAELFRASFGAQFVSSLIMPLMMFAGNLSYVAVAVVGGLRVVSGQLTLGDVQAFIQYSRQFTQPLSQLASMATMLQSGVASAERVFDLLDEPDEISDAATAELAARAAVSAPAAPAPSATGAEAGEGPTGSTAVTALDADTAPADQVGRGRVEFQHVAFSYAKDRPLITDLSLTAEPGTTVAIVGPTGAGKTTLVNLVMRFYEVDAGRILLDGVDTRALTRADLRSRTAMVLQDTWLFGGTVRENIRYGRLDATDAEVEAAAKAACAHEFIMQMPGGYDCVLEDEGTTVSAGEKQLLTIARAFLAEPELLILDEATSSVDTRTEVLVQEAMSRLRSGRTAFVIAHRLSTIRDADLILVMEHGNIVEQGDHDSLMAAGGAYSQLHRSQFEAPAVDLDEQEAAEEPDHGPAGDTAAAAVPGSVEDPSAGGTPTPGAGPGRAPEGD</sequence>
<evidence type="ECO:0000256" key="11">
    <source>
        <dbReference type="SAM" id="MobiDB-lite"/>
    </source>
</evidence>
<dbReference type="GO" id="GO:0015421">
    <property type="term" value="F:ABC-type oligopeptide transporter activity"/>
    <property type="evidence" value="ECO:0007669"/>
    <property type="project" value="TreeGrafter"/>
</dbReference>
<comment type="similarity">
    <text evidence="9">Belongs to the ABC transporter superfamily. Lipid exporter (TC 3.A.1.106) family.</text>
</comment>
<dbReference type="Pfam" id="PF00664">
    <property type="entry name" value="ABC_membrane"/>
    <property type="match status" value="1"/>
</dbReference>
<feature type="compositionally biased region" description="Low complexity" evidence="11">
    <location>
        <begin position="401"/>
        <end position="419"/>
    </location>
</feature>
<dbReference type="InterPro" id="IPR011527">
    <property type="entry name" value="ABC1_TM_dom"/>
</dbReference>
<dbReference type="SUPFAM" id="SSF52540">
    <property type="entry name" value="P-loop containing nucleoside triphosphate hydrolases"/>
    <property type="match status" value="1"/>
</dbReference>
<evidence type="ECO:0000256" key="3">
    <source>
        <dbReference type="ARBA" id="ARBA00022692"/>
    </source>
</evidence>
<feature type="domain" description="ABC transporter" evidence="13">
    <location>
        <begin position="438"/>
        <end position="672"/>
    </location>
</feature>
<evidence type="ECO:0000256" key="6">
    <source>
        <dbReference type="ARBA" id="ARBA00022989"/>
    </source>
</evidence>
<feature type="compositionally biased region" description="Basic and acidic residues" evidence="11">
    <location>
        <begin position="1"/>
        <end position="10"/>
    </location>
</feature>
<dbReference type="EMBL" id="JACHWP010000004">
    <property type="protein sequence ID" value="MBB3023330.1"/>
    <property type="molecule type" value="Genomic_DNA"/>
</dbReference>
<comment type="caution">
    <text evidence="15">The sequence shown here is derived from an EMBL/GenBank/DDBJ whole genome shotgun (WGS) entry which is preliminary data.</text>
</comment>
<feature type="transmembrane region" description="Helical" evidence="12">
    <location>
        <begin position="196"/>
        <end position="216"/>
    </location>
</feature>
<evidence type="ECO:0000256" key="12">
    <source>
        <dbReference type="SAM" id="Phobius"/>
    </source>
</evidence>
<keyword evidence="2" id="KW-0813">Transport</keyword>
<dbReference type="InterPro" id="IPR003593">
    <property type="entry name" value="AAA+_ATPase"/>
</dbReference>
<dbReference type="PANTHER" id="PTHR43394:SF1">
    <property type="entry name" value="ATP-BINDING CASSETTE SUB-FAMILY B MEMBER 10, MITOCHONDRIAL"/>
    <property type="match status" value="1"/>
</dbReference>
<dbReference type="Proteomes" id="UP000568050">
    <property type="component" value="Unassembled WGS sequence"/>
</dbReference>
<dbReference type="InterPro" id="IPR039421">
    <property type="entry name" value="Type_1_exporter"/>
</dbReference>
<name>A0A839QWZ4_9MICO</name>
<feature type="region of interest" description="Disordered" evidence="11">
    <location>
        <begin position="401"/>
        <end position="420"/>
    </location>
</feature>
<dbReference type="PROSITE" id="PS50893">
    <property type="entry name" value="ABC_TRANSPORTER_2"/>
    <property type="match status" value="1"/>
</dbReference>
<dbReference type="CDD" id="cd18547">
    <property type="entry name" value="ABC_6TM_Tm288_like"/>
    <property type="match status" value="1"/>
</dbReference>
<dbReference type="GO" id="GO:0016887">
    <property type="term" value="F:ATP hydrolysis activity"/>
    <property type="evidence" value="ECO:0007669"/>
    <property type="project" value="InterPro"/>
</dbReference>
<dbReference type="InterPro" id="IPR003439">
    <property type="entry name" value="ABC_transporter-like_ATP-bd"/>
</dbReference>
<dbReference type="GO" id="GO:0005524">
    <property type="term" value="F:ATP binding"/>
    <property type="evidence" value="ECO:0007669"/>
    <property type="project" value="UniProtKB-KW"/>
</dbReference>
<evidence type="ECO:0000259" key="13">
    <source>
        <dbReference type="PROSITE" id="PS50893"/>
    </source>
</evidence>
<dbReference type="InterPro" id="IPR027417">
    <property type="entry name" value="P-loop_NTPase"/>
</dbReference>
<feature type="domain" description="ABC transmembrane type-1" evidence="14">
    <location>
        <begin position="40"/>
        <end position="363"/>
    </location>
</feature>
<gene>
    <name evidence="15" type="ORF">FHX50_001622</name>
</gene>
<feature type="transmembrane region" description="Helical" evidence="12">
    <location>
        <begin position="37"/>
        <end position="55"/>
    </location>
</feature>
<evidence type="ECO:0000256" key="1">
    <source>
        <dbReference type="ARBA" id="ARBA00004651"/>
    </source>
</evidence>
<feature type="region of interest" description="Disordered" evidence="11">
    <location>
        <begin position="677"/>
        <end position="729"/>
    </location>
</feature>
<organism evidence="15 16">
    <name type="scientific">Helcobacillus massiliensis</name>
    <dbReference type="NCBI Taxonomy" id="521392"/>
    <lineage>
        <taxon>Bacteria</taxon>
        <taxon>Bacillati</taxon>
        <taxon>Actinomycetota</taxon>
        <taxon>Actinomycetes</taxon>
        <taxon>Micrococcales</taxon>
        <taxon>Dermabacteraceae</taxon>
        <taxon>Helcobacillus</taxon>
    </lineage>
</organism>
<feature type="transmembrane region" description="Helical" evidence="12">
    <location>
        <begin position="222"/>
        <end position="239"/>
    </location>
</feature>
<proteinExistence type="inferred from homology"/>
<dbReference type="AlphaFoldDB" id="A0A839QWZ4"/>
<accession>A0A839QWZ4</accession>
<dbReference type="InterPro" id="IPR036640">
    <property type="entry name" value="ABC1_TM_sf"/>
</dbReference>